<protein>
    <recommendedName>
        <fullName evidence="1">Large ribosomal subunit protein bL9 C-terminal domain-containing protein</fullName>
    </recommendedName>
</protein>
<organism evidence="2">
    <name type="scientific">marine metagenome</name>
    <dbReference type="NCBI Taxonomy" id="408172"/>
    <lineage>
        <taxon>unclassified sequences</taxon>
        <taxon>metagenomes</taxon>
        <taxon>ecological metagenomes</taxon>
    </lineage>
</organism>
<feature type="non-terminal residue" evidence="2">
    <location>
        <position position="1"/>
    </location>
</feature>
<dbReference type="InterPro" id="IPR020069">
    <property type="entry name" value="Ribosomal_bL9_C"/>
</dbReference>
<evidence type="ECO:0000259" key="1">
    <source>
        <dbReference type="Pfam" id="PF03948"/>
    </source>
</evidence>
<dbReference type="EMBL" id="UINC01218536">
    <property type="protein sequence ID" value="SVE45601.1"/>
    <property type="molecule type" value="Genomic_DNA"/>
</dbReference>
<gene>
    <name evidence="2" type="ORF">METZ01_LOCUS498455</name>
</gene>
<dbReference type="Gene3D" id="3.10.430.100">
    <property type="entry name" value="Ribosomal protein L9, C-terminal domain"/>
    <property type="match status" value="1"/>
</dbReference>
<reference evidence="2" key="1">
    <citation type="submission" date="2018-05" db="EMBL/GenBank/DDBJ databases">
        <authorList>
            <person name="Lanie J.A."/>
            <person name="Ng W.-L."/>
            <person name="Kazmierczak K.M."/>
            <person name="Andrzejewski T.M."/>
            <person name="Davidsen T.M."/>
            <person name="Wayne K.J."/>
            <person name="Tettelin H."/>
            <person name="Glass J.I."/>
            <person name="Rusch D."/>
            <person name="Podicherti R."/>
            <person name="Tsui H.-C.T."/>
            <person name="Winkler M.E."/>
        </authorList>
    </citation>
    <scope>NUCLEOTIDE SEQUENCE</scope>
</reference>
<evidence type="ECO:0000313" key="2">
    <source>
        <dbReference type="EMBL" id="SVE45601.1"/>
    </source>
</evidence>
<sequence length="55" mass="6069">PIAICEAFSKASIDVERAEVRMPDGPIRELGDFEIGLHLHADVNVDIKVKVVPEE</sequence>
<feature type="domain" description="Large ribosomal subunit protein bL9 C-terminal" evidence="1">
    <location>
        <begin position="3"/>
        <end position="52"/>
    </location>
</feature>
<name>A0A383DM83_9ZZZZ</name>
<dbReference type="InterPro" id="IPR036791">
    <property type="entry name" value="Ribosomal_bL9_C_sf"/>
</dbReference>
<proteinExistence type="predicted"/>
<dbReference type="SUPFAM" id="SSF55653">
    <property type="entry name" value="Ribosomal protein L9 C-domain"/>
    <property type="match status" value="1"/>
</dbReference>
<accession>A0A383DM83</accession>
<dbReference type="AlphaFoldDB" id="A0A383DM83"/>
<dbReference type="Pfam" id="PF03948">
    <property type="entry name" value="Ribosomal_L9_C"/>
    <property type="match status" value="1"/>
</dbReference>